<dbReference type="SUPFAM" id="SSF52540">
    <property type="entry name" value="P-loop containing nucleoside triphosphate hydrolases"/>
    <property type="match status" value="1"/>
</dbReference>
<protein>
    <recommendedName>
        <fullName evidence="4">ATP-binding protein</fullName>
    </recommendedName>
</protein>
<dbReference type="InterPro" id="IPR027417">
    <property type="entry name" value="P-loop_NTPase"/>
</dbReference>
<evidence type="ECO:0000313" key="3">
    <source>
        <dbReference type="Proteomes" id="UP000615796"/>
    </source>
</evidence>
<proteinExistence type="predicted"/>
<keyword evidence="1" id="KW-0175">Coiled coil</keyword>
<accession>A0A9X0R4U8</accession>
<organism evidence="2 3">
    <name type="scientific">Vibrio metschnikovii</name>
    <dbReference type="NCBI Taxonomy" id="28172"/>
    <lineage>
        <taxon>Bacteria</taxon>
        <taxon>Pseudomonadati</taxon>
        <taxon>Pseudomonadota</taxon>
        <taxon>Gammaproteobacteria</taxon>
        <taxon>Vibrionales</taxon>
        <taxon>Vibrionaceae</taxon>
        <taxon>Vibrio</taxon>
    </lineage>
</organism>
<reference evidence="2" key="1">
    <citation type="submission" date="2020-08" db="EMBL/GenBank/DDBJ databases">
        <title>Genome Sequencing and Pan-Genome Analysis of Migratory bird Vibrio Strains, Inner Mongolia.</title>
        <authorList>
            <person name="Zheng L."/>
        </authorList>
    </citation>
    <scope>NUCLEOTIDE SEQUENCE</scope>
    <source>
        <strain evidence="2">M13F</strain>
    </source>
</reference>
<evidence type="ECO:0008006" key="4">
    <source>
        <dbReference type="Google" id="ProtNLM"/>
    </source>
</evidence>
<feature type="coiled-coil region" evidence="1">
    <location>
        <begin position="538"/>
        <end position="565"/>
    </location>
</feature>
<dbReference type="EMBL" id="JACRUP010000001">
    <property type="protein sequence ID" value="MBC5849673.1"/>
    <property type="molecule type" value="Genomic_DNA"/>
</dbReference>
<dbReference type="AlphaFoldDB" id="A0A9X0R4U8"/>
<dbReference type="Proteomes" id="UP000615796">
    <property type="component" value="Unassembled WGS sequence"/>
</dbReference>
<keyword evidence="3" id="KW-1185">Reference proteome</keyword>
<evidence type="ECO:0000313" key="2">
    <source>
        <dbReference type="EMBL" id="MBC5849673.1"/>
    </source>
</evidence>
<evidence type="ECO:0000256" key="1">
    <source>
        <dbReference type="SAM" id="Coils"/>
    </source>
</evidence>
<comment type="caution">
    <text evidence="2">The sequence shown here is derived from an EMBL/GenBank/DDBJ whole genome shotgun (WGS) entry which is preliminary data.</text>
</comment>
<dbReference type="RefSeq" id="WP_187025123.1">
    <property type="nucleotide sequence ID" value="NZ_CAWQLT010000023.1"/>
</dbReference>
<sequence length="1115" mass="124816">MTLSNKYSIATRHQRSTRIDSDLSTDFFSGLVYHGTAQSALDTLFRQYGQTGQRVFTLTGAYGSGKSTVALLMAGLLHPDSTIHKTAIQSINEQTKALFVENTFYKKGWLQIRSVGGVSGPVETFWKATLSALEEHPNTCNTKTLKKYYKVPVKTESELISSWKSLFEEVSPFIDGVLIIADEMGKSLEYINRSGGDLHLFQDIAEELSRSQTPVIFLGLLHQAFSEYAKERGTKLQDEWAKIQGRYSDILYNVSTDETVALISNSIKTIQQKVSDDPLVNRVLKALVDKKERKELLKSRLNQCVPLHPLTALLLGPIAKRRFSQNERSTFSFLNSYEQFSFQLFLQQTSDADARYGLGDLWDYLEANMSHAILSSPDGHAWATAAEAIRKASIQDFPPQTVQLLKVISLITLFGKAANLTATESVLLTATSINEPKQLKESLQQLQNVSCIVYRKHLSSWVVFEGSDLDIASLVEEKIEQINNSNEAIERIGFSSQVIAKGHYHEFGTLRWAAQTVAVQLNHVDIGSLTKSRNGEFANFLLLLKEEQEDKLRELTLNNQSLVIACAMNANEIISLANEKYALELIKSDKTTGAALAHDKVAREEYKARLFNAQSALDTALATAFNSARWVYKGDVYEKETLSEIATFVADNVFNQTPKILNELVNRNKLSGTAVSALKKLLEAMLEAEDSDELGIEGFPPEKSMYISCLKNTAIHSAEGENGQHWFRNNLDNKFNAVFAAAEKFLKARKGNEVKLSEIGQLWASEPYGLTKGVIPIFLLAFLKSMSEQIAYYEKDMSGEFAFIAEPDRDYVHKLIKNPGDLAVKYIVLAKEEQEWLQHLAIFAAVQSNRDVSNNILSVATPLVTVMHNLPQWVKNAHQIVLDNNTMNKTCLRVRDLFLQANDPHTLLIKDLKKELLAYGAKDYTSQIDLLESCFKALQGKHEQMLSAIKVKVKSIFPESGEELAQMCQFVEEHSGDLRLKAFARELAKSDTGLLQWLESIIQIVTGRGKQNWNEGILQTASNKISDYAQDFLSVVKSQHSSNFSTTMGKTKLVSLVLEGDDGKLNSFKKEIRAIDAAQLQPTINAIESQLSGLDDFHKINVLQQLLRKSLEVQD</sequence>
<gene>
    <name evidence="2" type="ORF">H8Q88_01695</name>
</gene>
<name>A0A9X0R4U8_VIBME</name>